<dbReference type="AlphaFoldDB" id="A0A1M4YT99"/>
<evidence type="ECO:0000259" key="1">
    <source>
        <dbReference type="PROSITE" id="PS51192"/>
    </source>
</evidence>
<dbReference type="PROSITE" id="PS51192">
    <property type="entry name" value="HELICASE_ATP_BIND_1"/>
    <property type="match status" value="1"/>
</dbReference>
<keyword evidence="3" id="KW-0067">ATP-binding</keyword>
<dbReference type="PANTHER" id="PTHR47396">
    <property type="entry name" value="TYPE I RESTRICTION ENZYME ECOKI R PROTEIN"/>
    <property type="match status" value="1"/>
</dbReference>
<dbReference type="InterPro" id="IPR027417">
    <property type="entry name" value="P-loop_NTPase"/>
</dbReference>
<feature type="domain" description="Helicase C-terminal" evidence="2">
    <location>
        <begin position="232"/>
        <end position="401"/>
    </location>
</feature>
<dbReference type="InterPro" id="IPR050742">
    <property type="entry name" value="Helicase_Restrict-Modif_Enz"/>
</dbReference>
<dbReference type="Proteomes" id="UP000184406">
    <property type="component" value="Unassembled WGS sequence"/>
</dbReference>
<dbReference type="GO" id="GO:0003677">
    <property type="term" value="F:DNA binding"/>
    <property type="evidence" value="ECO:0007669"/>
    <property type="project" value="InterPro"/>
</dbReference>
<dbReference type="GO" id="GO:0005829">
    <property type="term" value="C:cytosol"/>
    <property type="evidence" value="ECO:0007669"/>
    <property type="project" value="TreeGrafter"/>
</dbReference>
<sequence>MELPKESTEKTLYDYQEEDLNTIFKCLEESPDDMNLLYQLPTGGGKTVVFSEIAKRYIHKTNKKVVVLTHRIELSSQTSKMLKGFGVKNKIINSEVKELQDQDQYMCFVAMVETLNNRLQDDKVKINDIGLVIIDEAHYNSFRKLFKYFKKSIILGVTATPLSSNIKLPMKDHYQKLIVGESISSLIEKNFLAKANMYNYDVSLKSLKLGISGDYTVKSSDELYGNQNMLTKLVNAYEEIAKGTKTLIFNNGINTSLYVLDTFKKAGYNIRHLDNKNSASERKEILKWFSKTPDAILTSVSILTTGFDEPTVETIILNRATKSLTLYFQMIGRGSRILPNKNEFTVVDLGNNVARFGLWSAPIDWQEIFHFPDFFLESIKNDEEIERDFVYEMPADLKALFSKSKNIEFDIKAEYKKVFAQGLKSKTVLENSIEQHATICVENSEDVFDARILAKKLKEEIAYRVRQYSYCIMNNTKNYKEWLEEDYERKLRSKISQKFAKRL</sequence>
<proteinExistence type="predicted"/>
<keyword evidence="3" id="KW-0378">Hydrolase</keyword>
<dbReference type="SMART" id="SM00490">
    <property type="entry name" value="HELICc"/>
    <property type="match status" value="1"/>
</dbReference>
<evidence type="ECO:0000313" key="4">
    <source>
        <dbReference type="Proteomes" id="UP000184406"/>
    </source>
</evidence>
<feature type="domain" description="Helicase ATP-binding" evidence="1">
    <location>
        <begin position="27"/>
        <end position="179"/>
    </location>
</feature>
<dbReference type="Pfam" id="PF00271">
    <property type="entry name" value="Helicase_C"/>
    <property type="match status" value="1"/>
</dbReference>
<accession>A0A1M4YT99</accession>
<dbReference type="Pfam" id="PF04851">
    <property type="entry name" value="ResIII"/>
    <property type="match status" value="1"/>
</dbReference>
<organism evidence="3 4">
    <name type="scientific">Arenibacter palladensis</name>
    <dbReference type="NCBI Taxonomy" id="237373"/>
    <lineage>
        <taxon>Bacteria</taxon>
        <taxon>Pseudomonadati</taxon>
        <taxon>Bacteroidota</taxon>
        <taxon>Flavobacteriia</taxon>
        <taxon>Flavobacteriales</taxon>
        <taxon>Flavobacteriaceae</taxon>
        <taxon>Arenibacter</taxon>
    </lineage>
</organism>
<gene>
    <name evidence="3" type="ORF">SAMN03080594_102564</name>
</gene>
<dbReference type="OrthoDB" id="9802848at2"/>
<name>A0A1M4YT99_9FLAO</name>
<evidence type="ECO:0000259" key="2">
    <source>
        <dbReference type="PROSITE" id="PS51194"/>
    </source>
</evidence>
<keyword evidence="3" id="KW-0347">Helicase</keyword>
<dbReference type="InterPro" id="IPR001650">
    <property type="entry name" value="Helicase_C-like"/>
</dbReference>
<dbReference type="CDD" id="cd18799">
    <property type="entry name" value="SF2_C_EcoAI-like"/>
    <property type="match status" value="1"/>
</dbReference>
<dbReference type="GO" id="GO:0004386">
    <property type="term" value="F:helicase activity"/>
    <property type="evidence" value="ECO:0007669"/>
    <property type="project" value="UniProtKB-KW"/>
</dbReference>
<keyword evidence="3" id="KW-0547">Nucleotide-binding</keyword>
<dbReference type="InterPro" id="IPR014001">
    <property type="entry name" value="Helicase_ATP-bd"/>
</dbReference>
<dbReference type="EMBL" id="FQUX01000002">
    <property type="protein sequence ID" value="SHF08981.1"/>
    <property type="molecule type" value="Genomic_DNA"/>
</dbReference>
<keyword evidence="4" id="KW-1185">Reference proteome</keyword>
<dbReference type="SUPFAM" id="SSF52540">
    <property type="entry name" value="P-loop containing nucleoside triphosphate hydrolases"/>
    <property type="match status" value="1"/>
</dbReference>
<dbReference type="SMART" id="SM00487">
    <property type="entry name" value="DEXDc"/>
    <property type="match status" value="1"/>
</dbReference>
<dbReference type="Gene3D" id="3.40.50.300">
    <property type="entry name" value="P-loop containing nucleotide triphosphate hydrolases"/>
    <property type="match status" value="2"/>
</dbReference>
<evidence type="ECO:0000313" key="3">
    <source>
        <dbReference type="EMBL" id="SHF08981.1"/>
    </source>
</evidence>
<dbReference type="InterPro" id="IPR006935">
    <property type="entry name" value="Helicase/UvrB_N"/>
</dbReference>
<dbReference type="GO" id="GO:0016787">
    <property type="term" value="F:hydrolase activity"/>
    <property type="evidence" value="ECO:0007669"/>
    <property type="project" value="InterPro"/>
</dbReference>
<dbReference type="GO" id="GO:0005524">
    <property type="term" value="F:ATP binding"/>
    <property type="evidence" value="ECO:0007669"/>
    <property type="project" value="InterPro"/>
</dbReference>
<dbReference type="PANTHER" id="PTHR47396:SF1">
    <property type="entry name" value="ATP-DEPENDENT HELICASE IRC3-RELATED"/>
    <property type="match status" value="1"/>
</dbReference>
<reference evidence="4" key="1">
    <citation type="submission" date="2016-11" db="EMBL/GenBank/DDBJ databases">
        <authorList>
            <person name="Varghese N."/>
            <person name="Submissions S."/>
        </authorList>
    </citation>
    <scope>NUCLEOTIDE SEQUENCE [LARGE SCALE GENOMIC DNA]</scope>
    <source>
        <strain evidence="4">DSM 17539</strain>
    </source>
</reference>
<dbReference type="RefSeq" id="WP_072861379.1">
    <property type="nucleotide sequence ID" value="NZ_FQUX01000002.1"/>
</dbReference>
<dbReference type="PROSITE" id="PS51194">
    <property type="entry name" value="HELICASE_CTER"/>
    <property type="match status" value="1"/>
</dbReference>
<protein>
    <submittedName>
        <fullName evidence="3">Helicase conserved C-terminal domain-containing protein</fullName>
    </submittedName>
</protein>